<evidence type="ECO:0000256" key="2">
    <source>
        <dbReference type="ARBA" id="ARBA00022801"/>
    </source>
</evidence>
<feature type="region of interest" description="Disordered" evidence="5">
    <location>
        <begin position="399"/>
        <end position="422"/>
    </location>
</feature>
<gene>
    <name evidence="7" type="ORF">NCTC1935_04896</name>
</gene>
<sequence length="1381" mass="151512">MTLATGGIELRASEIGEFIRHRSCERRFKLEANKRALARELPFYERLFNTLDVVLQAAGHDREDLWAEGLTNSGLIDLVDGRPEDRESEYPAWDRFVEGASQLAPGEQAFAREVILSGKIGAFKVTGRVDFLLLLWRDGMPTLRVVECKGSRRDRTYHRIQVSIYKTILGQLLEELPLVVGGHQIDSGGVEAVVARIDETTNDNQDILALEPLDLSMEESDVARLLAADGQLAGVLAKDLESIGFRIEPKCDGCVFSVHCLSESGRQRRLELTGCNVSSALVLRGVGIGTIDDLAKLDAESELAASIRTNPAFSDDLDQLIVRAKARMATLPGAVRPSEGGDAYPVEPLPNAPQSQLPRHEIDGERLIRVYLGVDYDYTENRVGALTAHVTASEGELRTGFEQNSQTGKWTPSPVPFEEMPAGGTREVIGRDVYQIKMSPWSGDYAQDTGAERELLQNFLGHLIGSIAEIAGDTDLGGAGDGLARIHFYVWSRSEMSQLIEACSRASSHLLGALRELLGCRNGLEQLIYSCLQEEVDNRYTFGWTGRGLAVLTSLTWFGKRFHWTRKVNGKPVPLDVAFTQDLFDFKTNLWLNDDGQWCREGHTESGTKGQFEIRSRFHDTLPAPYWHAQWASLPDPSDPSLTKEAKRAIKRYQDAAKPNMLPAYLTARSQALRWVDERVRFKNEELDKPRLVVDELNVFTLGIDSVRAAAVDFLRLDHAVKMTDWVGRHLRSVRGRLYGGRTIPLANVRMDSGAMVADIDLEPYGVRVEDLEAVCSLAPGSFVRVSPSSGDPSRGQTYRQLVFGGVTCKIEDLDWRNRRIRLSGFFSMESRYILKSLFVDGLQFDHATADESVTDFVAGRVDRRLMSGSGTHVQEWFDPKSPAVPSVDPISPVLRDHLNTALSTTPAGKIHPILAADQLAAVLAGLDSRIQLLQGPPGTGKTQTTAVAVLAQAAVRLKRGDALLIAAHTHTAVDTLLNRIHEVEDEVRCALGAAGIDLPEVRLGKVQSAGTEHSIAPVAEDIPADSCFRRVKDLTDGAVGVLGGTTGALLKMFESLDKTKAWSKLGGFHVPLLVVDEASMMVFPHFLALATAVQPVGHVLLAGDHRQLSPIVANDWEREDRPPAVTYQPYVSAYAAVRQIAEQLPVASVATTALEMSFRLPRAIINLLSRLYERDQIQLKGIDLESPVVPTVPDPGQGTPGLEAVWTKGAGLYLVVHDEDGSRQSNAFEAGLIDRIVSLDPTTREGSTAVLTPHRAQRSLLTRTLAGQSSVGVVDTVERLQGGEKPTVIVSGTVSEPNAIAQTDEFLMDLNRTNVAFSRCQERLIVVCSRTLLGHVPAELEVYESAMLWKSLRAFCSSSVAAERINGHLIQVFTVPRADS</sequence>
<dbReference type="InterPro" id="IPR050534">
    <property type="entry name" value="Coronavir_polyprotein_1ab"/>
</dbReference>
<keyword evidence="7" id="KW-0269">Exonuclease</keyword>
<dbReference type="CDD" id="cd18808">
    <property type="entry name" value="SF1_C_Upf1"/>
    <property type="match status" value="1"/>
</dbReference>
<keyword evidence="1" id="KW-0547">Nucleotide-binding</keyword>
<reference evidence="7" key="1">
    <citation type="submission" date="2019-02" db="EMBL/GenBank/DDBJ databases">
        <authorList>
            <consortium name="Pathogen Informatics"/>
        </authorList>
    </citation>
    <scope>NUCLEOTIDE SEQUENCE</scope>
    <source>
        <strain evidence="7">3012STDY6733949</strain>
    </source>
</reference>
<evidence type="ECO:0000256" key="1">
    <source>
        <dbReference type="ARBA" id="ARBA00022741"/>
    </source>
</evidence>
<dbReference type="SUPFAM" id="SSF52540">
    <property type="entry name" value="P-loop containing nucleoside triphosphate hydrolases"/>
    <property type="match status" value="1"/>
</dbReference>
<evidence type="ECO:0000256" key="4">
    <source>
        <dbReference type="ARBA" id="ARBA00022840"/>
    </source>
</evidence>
<keyword evidence="3" id="KW-0347">Helicase</keyword>
<proteinExistence type="predicted"/>
<dbReference type="RefSeq" id="WP_212735003.1">
    <property type="nucleotide sequence ID" value="NZ_CAACYE020000001.1"/>
</dbReference>
<organism evidence="7">
    <name type="scientific">Nocardia farcinica</name>
    <dbReference type="NCBI Taxonomy" id="37329"/>
    <lineage>
        <taxon>Bacteria</taxon>
        <taxon>Bacillati</taxon>
        <taxon>Actinomycetota</taxon>
        <taxon>Actinomycetes</taxon>
        <taxon>Mycobacteriales</taxon>
        <taxon>Nocardiaceae</taxon>
        <taxon>Nocardia</taxon>
    </lineage>
</organism>
<dbReference type="PANTHER" id="PTHR43788:SF8">
    <property type="entry name" value="DNA-BINDING PROTEIN SMUBP-2"/>
    <property type="match status" value="1"/>
</dbReference>
<accession>A0A449GMV3</accession>
<dbReference type="EMBL" id="CAACYE010000005">
    <property type="protein sequence ID" value="VFA87024.1"/>
    <property type="molecule type" value="Genomic_DNA"/>
</dbReference>
<evidence type="ECO:0000256" key="3">
    <source>
        <dbReference type="ARBA" id="ARBA00022806"/>
    </source>
</evidence>
<dbReference type="Pfam" id="PF13245">
    <property type="entry name" value="AAA_19"/>
    <property type="match status" value="1"/>
</dbReference>
<evidence type="ECO:0000256" key="5">
    <source>
        <dbReference type="SAM" id="MobiDB-lite"/>
    </source>
</evidence>
<dbReference type="GO" id="GO:0005524">
    <property type="term" value="F:ATP binding"/>
    <property type="evidence" value="ECO:0007669"/>
    <property type="project" value="UniProtKB-KW"/>
</dbReference>
<dbReference type="PANTHER" id="PTHR43788">
    <property type="entry name" value="DNA2/NAM7 HELICASE FAMILY MEMBER"/>
    <property type="match status" value="1"/>
</dbReference>
<feature type="domain" description="DNA2/NAM7 helicase-like C-terminal" evidence="6">
    <location>
        <begin position="1223"/>
        <end position="1331"/>
    </location>
</feature>
<dbReference type="Gene3D" id="3.40.50.300">
    <property type="entry name" value="P-loop containing nucleotide triphosphate hydrolases"/>
    <property type="match status" value="2"/>
</dbReference>
<dbReference type="Pfam" id="PF13087">
    <property type="entry name" value="AAA_12"/>
    <property type="match status" value="1"/>
</dbReference>
<protein>
    <submittedName>
        <fullName evidence="7">Exonuclease V subunit alpha</fullName>
    </submittedName>
</protein>
<dbReference type="GO" id="GO:0004527">
    <property type="term" value="F:exonuclease activity"/>
    <property type="evidence" value="ECO:0007669"/>
    <property type="project" value="UniProtKB-KW"/>
</dbReference>
<dbReference type="InterPro" id="IPR041679">
    <property type="entry name" value="DNA2/NAM7-like_C"/>
</dbReference>
<name>A0A449GMV3_NOCFR</name>
<dbReference type="InterPro" id="IPR027417">
    <property type="entry name" value="P-loop_NTPase"/>
</dbReference>
<dbReference type="GO" id="GO:0043139">
    <property type="term" value="F:5'-3' DNA helicase activity"/>
    <property type="evidence" value="ECO:0007669"/>
    <property type="project" value="TreeGrafter"/>
</dbReference>
<keyword evidence="4" id="KW-0067">ATP-binding</keyword>
<feature type="compositionally biased region" description="Polar residues" evidence="5">
    <location>
        <begin position="401"/>
        <end position="410"/>
    </location>
</feature>
<keyword evidence="2" id="KW-0378">Hydrolase</keyword>
<evidence type="ECO:0000313" key="7">
    <source>
        <dbReference type="EMBL" id="VFA87024.1"/>
    </source>
</evidence>
<dbReference type="InterPro" id="IPR047187">
    <property type="entry name" value="SF1_C_Upf1"/>
</dbReference>
<keyword evidence="7" id="KW-0540">Nuclease</keyword>
<evidence type="ECO:0000259" key="6">
    <source>
        <dbReference type="Pfam" id="PF13087"/>
    </source>
</evidence>